<dbReference type="STRING" id="2041.AERYTH_00875"/>
<evidence type="ECO:0000256" key="3">
    <source>
        <dbReference type="ARBA" id="ARBA00022741"/>
    </source>
</evidence>
<gene>
    <name evidence="6" type="ORF">AERYTH_00875</name>
</gene>
<dbReference type="GO" id="GO:0016887">
    <property type="term" value="F:ATP hydrolysis activity"/>
    <property type="evidence" value="ECO:0007669"/>
    <property type="project" value="InterPro"/>
</dbReference>
<feature type="domain" description="ABC transporter" evidence="5">
    <location>
        <begin position="1"/>
        <end position="217"/>
    </location>
</feature>
<protein>
    <recommendedName>
        <fullName evidence="5">ABC transporter domain-containing protein</fullName>
    </recommendedName>
</protein>
<dbReference type="PROSITE" id="PS00211">
    <property type="entry name" value="ABC_TRANSPORTER_1"/>
    <property type="match status" value="2"/>
</dbReference>
<evidence type="ECO:0000256" key="1">
    <source>
        <dbReference type="ARBA" id="ARBA00005417"/>
    </source>
</evidence>
<name>A0A0U4B5M9_9ACTN</name>
<dbReference type="InterPro" id="IPR003439">
    <property type="entry name" value="ABC_transporter-like_ATP-bd"/>
</dbReference>
<dbReference type="GO" id="GO:0042626">
    <property type="term" value="F:ATPase-coupled transmembrane transporter activity"/>
    <property type="evidence" value="ECO:0007669"/>
    <property type="project" value="TreeGrafter"/>
</dbReference>
<keyword evidence="4" id="KW-0067">ATP-binding</keyword>
<evidence type="ECO:0000313" key="7">
    <source>
        <dbReference type="Proteomes" id="UP000067689"/>
    </source>
</evidence>
<dbReference type="PATRIC" id="fig|2041.4.peg.181"/>
<dbReference type="EMBL" id="CP011502">
    <property type="protein sequence ID" value="ALX03353.1"/>
    <property type="molecule type" value="Genomic_DNA"/>
</dbReference>
<proteinExistence type="inferred from homology"/>
<evidence type="ECO:0000259" key="5">
    <source>
        <dbReference type="PROSITE" id="PS50893"/>
    </source>
</evidence>
<evidence type="ECO:0000256" key="2">
    <source>
        <dbReference type="ARBA" id="ARBA00022448"/>
    </source>
</evidence>
<keyword evidence="3" id="KW-0547">Nucleotide-binding</keyword>
<dbReference type="Proteomes" id="UP000067689">
    <property type="component" value="Chromosome"/>
</dbReference>
<dbReference type="PANTHER" id="PTHR43553:SF24">
    <property type="entry name" value="ENERGY-COUPLING FACTOR TRANSPORTER ATP-BINDING PROTEIN ECFA1"/>
    <property type="match status" value="1"/>
</dbReference>
<dbReference type="InterPro" id="IPR050095">
    <property type="entry name" value="ECF_ABC_transporter_ATP-bd"/>
</dbReference>
<dbReference type="PROSITE" id="PS50893">
    <property type="entry name" value="ABC_TRANSPORTER_2"/>
    <property type="match status" value="2"/>
</dbReference>
<dbReference type="Gene3D" id="3.40.50.300">
    <property type="entry name" value="P-loop containing nucleotide triphosphate hydrolases"/>
    <property type="match status" value="2"/>
</dbReference>
<comment type="similarity">
    <text evidence="1">Belongs to the ABC transporter superfamily.</text>
</comment>
<dbReference type="GO" id="GO:0043190">
    <property type="term" value="C:ATP-binding cassette (ABC) transporter complex"/>
    <property type="evidence" value="ECO:0007669"/>
    <property type="project" value="TreeGrafter"/>
</dbReference>
<dbReference type="KEGG" id="aer:AERYTH_00875"/>
<keyword evidence="7" id="KW-1185">Reference proteome</keyword>
<dbReference type="PANTHER" id="PTHR43553">
    <property type="entry name" value="HEAVY METAL TRANSPORTER"/>
    <property type="match status" value="1"/>
</dbReference>
<dbReference type="SUPFAM" id="SSF52540">
    <property type="entry name" value="P-loop containing nucleoside triphosphate hydrolases"/>
    <property type="match status" value="2"/>
</dbReference>
<reference evidence="6 7" key="1">
    <citation type="journal article" date="1991" name="Int. J. Syst. Bacteriol.">
        <title>Description of the erythromycin-producing bacterium Arthrobacter sp. strain NRRL B-3381 as Aeromicrobium erythreum gen. nov., sp. nov.</title>
        <authorList>
            <person name="Miller E.S."/>
            <person name="Woese C.R."/>
            <person name="Brenner S."/>
        </authorList>
    </citation>
    <scope>NUCLEOTIDE SEQUENCE [LARGE SCALE GENOMIC DNA]</scope>
    <source>
        <strain evidence="6 7">AR18</strain>
    </source>
</reference>
<dbReference type="InterPro" id="IPR027417">
    <property type="entry name" value="P-loop_NTPase"/>
</dbReference>
<accession>A0A0U4B5M9</accession>
<feature type="domain" description="ABC transporter" evidence="5">
    <location>
        <begin position="250"/>
        <end position="457"/>
    </location>
</feature>
<dbReference type="Pfam" id="PF00005">
    <property type="entry name" value="ABC_tran"/>
    <property type="match status" value="2"/>
</dbReference>
<organism evidence="6 7">
    <name type="scientific">Aeromicrobium erythreum</name>
    <dbReference type="NCBI Taxonomy" id="2041"/>
    <lineage>
        <taxon>Bacteria</taxon>
        <taxon>Bacillati</taxon>
        <taxon>Actinomycetota</taxon>
        <taxon>Actinomycetes</taxon>
        <taxon>Propionibacteriales</taxon>
        <taxon>Nocardioidaceae</taxon>
        <taxon>Aeromicrobium</taxon>
    </lineage>
</organism>
<sequence>MAGLDLDIPAGQRVLLAGPSGAGKSTLLLALAGALGESVPGDVAGGVHLDAGPASQSVVGLVTQRPGDAVVAGRLGRDVAFGPENLGLDREETWRRVDASLAAVGLHQGREHPTNALSGGELQRLALAGALALRPGLLLLDEPTAMLDDASAGAVRTAVADVVASSGATLVVVEHRLKPWLDLVERVVVLDATGAVVADTDPGTFVSEHRERLGSAGVWMPGLPAPAPLRPPEELVVPHDPPCAVVTSSLLVELVRRSWSGSTRTRALEDVDLWLDAAAAHALVGPSGAGKSTLLAACAGLQRPTAGRVRRGEIDLHRLSSSALAAVSGWVPQAPEHGILTLRVRDEVALTSQRLGRSVDVDGVLDHLGLAHLADRNPYRLSGGEQRRLALAAALAHRPAGVLLDEPTVGQDRLTWAAVAGWWRCAADAGAVAVAATHDADLVALADHVHRLDSGRLG</sequence>
<dbReference type="AlphaFoldDB" id="A0A0U4B5M9"/>
<dbReference type="InterPro" id="IPR003593">
    <property type="entry name" value="AAA+_ATPase"/>
</dbReference>
<keyword evidence="2" id="KW-0813">Transport</keyword>
<dbReference type="GO" id="GO:0005524">
    <property type="term" value="F:ATP binding"/>
    <property type="evidence" value="ECO:0007669"/>
    <property type="project" value="UniProtKB-KW"/>
</dbReference>
<dbReference type="SMART" id="SM00382">
    <property type="entry name" value="AAA"/>
    <property type="match status" value="2"/>
</dbReference>
<evidence type="ECO:0000313" key="6">
    <source>
        <dbReference type="EMBL" id="ALX03353.1"/>
    </source>
</evidence>
<dbReference type="InterPro" id="IPR017871">
    <property type="entry name" value="ABC_transporter-like_CS"/>
</dbReference>
<evidence type="ECO:0000256" key="4">
    <source>
        <dbReference type="ARBA" id="ARBA00022840"/>
    </source>
</evidence>